<proteinExistence type="predicted"/>
<dbReference type="RefSeq" id="WP_175487339.1">
    <property type="nucleotide sequence ID" value="NZ_FNDK01000001.1"/>
</dbReference>
<dbReference type="Gene3D" id="1.10.1660.10">
    <property type="match status" value="1"/>
</dbReference>
<gene>
    <name evidence="2" type="ORF">SAMN05192534_101486</name>
</gene>
<evidence type="ECO:0000313" key="2">
    <source>
        <dbReference type="EMBL" id="SDH06204.1"/>
    </source>
</evidence>
<dbReference type="EMBL" id="FNDK01000001">
    <property type="protein sequence ID" value="SDH06204.1"/>
    <property type="molecule type" value="Genomic_DNA"/>
</dbReference>
<evidence type="ECO:0000256" key="1">
    <source>
        <dbReference type="SAM" id="Coils"/>
    </source>
</evidence>
<dbReference type="STRING" id="568899.SAMN05192534_101486"/>
<evidence type="ECO:0000313" key="3">
    <source>
        <dbReference type="Proteomes" id="UP000199163"/>
    </source>
</evidence>
<name>A0A1G7ZBZ4_9BACI</name>
<protein>
    <submittedName>
        <fullName evidence="2">Chromosome-anchoring protein RacA</fullName>
    </submittedName>
</protein>
<reference evidence="2 3" key="1">
    <citation type="submission" date="2016-10" db="EMBL/GenBank/DDBJ databases">
        <authorList>
            <person name="de Groot N.N."/>
        </authorList>
    </citation>
    <scope>NUCLEOTIDE SEQUENCE [LARGE SCALE GENOMIC DNA]</scope>
    <source>
        <strain evidence="2 3">DSM 21632</strain>
    </source>
</reference>
<sequence>MKSHVYKTKDVANTFHVTTGTVLKWVKKHDIPFSVNQYGHYCFEEKHLSLFEDIKNQNQKHYTPQAERKETVSAQQLTDKMAGLEEKIKIVERMVSNKADDIVSFQLREHRKEVQDINKRLRKIEERLYKIEETSKGWKEEAAGSTGKKDKRRIANLLSVMKTS</sequence>
<organism evidence="2 3">
    <name type="scientific">Alteribacillus persepolensis</name>
    <dbReference type="NCBI Taxonomy" id="568899"/>
    <lineage>
        <taxon>Bacteria</taxon>
        <taxon>Bacillati</taxon>
        <taxon>Bacillota</taxon>
        <taxon>Bacilli</taxon>
        <taxon>Bacillales</taxon>
        <taxon>Bacillaceae</taxon>
        <taxon>Alteribacillus</taxon>
    </lineage>
</organism>
<dbReference type="AlphaFoldDB" id="A0A1G7ZBZ4"/>
<feature type="coiled-coil region" evidence="1">
    <location>
        <begin position="74"/>
        <end position="141"/>
    </location>
</feature>
<keyword evidence="1" id="KW-0175">Coiled coil</keyword>
<keyword evidence="3" id="KW-1185">Reference proteome</keyword>
<dbReference type="Proteomes" id="UP000199163">
    <property type="component" value="Unassembled WGS sequence"/>
</dbReference>
<accession>A0A1G7ZBZ4</accession>